<dbReference type="Gene3D" id="1.10.4040.10">
    <property type="entry name" value="Penicillinase repressor domain"/>
    <property type="match status" value="1"/>
</dbReference>
<dbReference type="PIRSF" id="PIRSF019455">
    <property type="entry name" value="CopR_AtkY"/>
    <property type="match status" value="1"/>
</dbReference>
<dbReference type="EMBL" id="JACONZ010000003">
    <property type="protein sequence ID" value="MBC5581584.1"/>
    <property type="molecule type" value="Genomic_DNA"/>
</dbReference>
<accession>A0A923I849</accession>
<name>A0A923I849_9FIRM</name>
<keyword evidence="4" id="KW-0804">Transcription</keyword>
<proteinExistence type="inferred from homology"/>
<keyword evidence="2" id="KW-0805">Transcription regulation</keyword>
<dbReference type="SUPFAM" id="SSF46785">
    <property type="entry name" value="Winged helix' DNA-binding domain"/>
    <property type="match status" value="1"/>
</dbReference>
<keyword evidence="6" id="KW-1185">Reference proteome</keyword>
<dbReference type="InterPro" id="IPR036390">
    <property type="entry name" value="WH_DNA-bd_sf"/>
</dbReference>
<dbReference type="InterPro" id="IPR036388">
    <property type="entry name" value="WH-like_DNA-bd_sf"/>
</dbReference>
<evidence type="ECO:0000256" key="4">
    <source>
        <dbReference type="ARBA" id="ARBA00023163"/>
    </source>
</evidence>
<dbReference type="InterPro" id="IPR005650">
    <property type="entry name" value="BlaI_family"/>
</dbReference>
<evidence type="ECO:0000313" key="6">
    <source>
        <dbReference type="Proteomes" id="UP000659630"/>
    </source>
</evidence>
<comment type="similarity">
    <text evidence="1">Belongs to the BlaI transcriptional regulatory family.</text>
</comment>
<gene>
    <name evidence="5" type="ORF">H8S23_08705</name>
</gene>
<keyword evidence="3" id="KW-0238">DNA-binding</keyword>
<dbReference type="RefSeq" id="WP_186887961.1">
    <property type="nucleotide sequence ID" value="NZ_JACONZ010000003.1"/>
</dbReference>
<dbReference type="GO" id="GO:0003677">
    <property type="term" value="F:DNA binding"/>
    <property type="evidence" value="ECO:0007669"/>
    <property type="project" value="UniProtKB-KW"/>
</dbReference>
<dbReference type="Proteomes" id="UP000659630">
    <property type="component" value="Unassembled WGS sequence"/>
</dbReference>
<organism evidence="5 6">
    <name type="scientific">Anaerofilum hominis</name>
    <dbReference type="NCBI Taxonomy" id="2763016"/>
    <lineage>
        <taxon>Bacteria</taxon>
        <taxon>Bacillati</taxon>
        <taxon>Bacillota</taxon>
        <taxon>Clostridia</taxon>
        <taxon>Eubacteriales</taxon>
        <taxon>Oscillospiraceae</taxon>
        <taxon>Anaerofilum</taxon>
    </lineage>
</organism>
<reference evidence="5" key="1">
    <citation type="submission" date="2020-08" db="EMBL/GenBank/DDBJ databases">
        <title>Genome public.</title>
        <authorList>
            <person name="Liu C."/>
            <person name="Sun Q."/>
        </authorList>
    </citation>
    <scope>NUCLEOTIDE SEQUENCE</scope>
    <source>
        <strain evidence="5">BX8</strain>
    </source>
</reference>
<protein>
    <submittedName>
        <fullName evidence="5">BlaI/MecI/CopY family transcriptional regulator</fullName>
    </submittedName>
</protein>
<evidence type="ECO:0000313" key="5">
    <source>
        <dbReference type="EMBL" id="MBC5581584.1"/>
    </source>
</evidence>
<evidence type="ECO:0000256" key="3">
    <source>
        <dbReference type="ARBA" id="ARBA00023125"/>
    </source>
</evidence>
<dbReference type="AlphaFoldDB" id="A0A923I849"/>
<comment type="caution">
    <text evidence="5">The sequence shown here is derived from an EMBL/GenBank/DDBJ whole genome shotgun (WGS) entry which is preliminary data.</text>
</comment>
<sequence length="126" mass="14332">MQRLPDSELDIMMCLWEAKGAVPRFYFDEKLRHKNLNANTVNTYLARLESKGFVACEKRGRSNYYTQLVRRDAYLAFEGTTMLGKLYQNSLKNLVAALADANALKDADIEELHTLLETLREGGGAR</sequence>
<evidence type="ECO:0000256" key="2">
    <source>
        <dbReference type="ARBA" id="ARBA00023015"/>
    </source>
</evidence>
<dbReference type="Pfam" id="PF03965">
    <property type="entry name" value="Penicillinase_R"/>
    <property type="match status" value="1"/>
</dbReference>
<dbReference type="Gene3D" id="1.10.10.10">
    <property type="entry name" value="Winged helix-like DNA-binding domain superfamily/Winged helix DNA-binding domain"/>
    <property type="match status" value="1"/>
</dbReference>
<evidence type="ECO:0000256" key="1">
    <source>
        <dbReference type="ARBA" id="ARBA00011046"/>
    </source>
</evidence>
<dbReference type="GO" id="GO:0045892">
    <property type="term" value="P:negative regulation of DNA-templated transcription"/>
    <property type="evidence" value="ECO:0007669"/>
    <property type="project" value="InterPro"/>
</dbReference>